<dbReference type="AlphaFoldDB" id="A0AAW3PDV6"/>
<feature type="modified residue" description="4-aspartylphosphate" evidence="2">
    <location>
        <position position="63"/>
    </location>
</feature>
<dbReference type="InterPro" id="IPR011006">
    <property type="entry name" value="CheY-like_superfamily"/>
</dbReference>
<feature type="domain" description="Response regulatory" evidence="3">
    <location>
        <begin position="12"/>
        <end position="128"/>
    </location>
</feature>
<organism evidence="4 5">
    <name type="scientific">Burkholderia diffusa</name>
    <dbReference type="NCBI Taxonomy" id="488732"/>
    <lineage>
        <taxon>Bacteria</taxon>
        <taxon>Pseudomonadati</taxon>
        <taxon>Pseudomonadota</taxon>
        <taxon>Betaproteobacteria</taxon>
        <taxon>Burkholderiales</taxon>
        <taxon>Burkholderiaceae</taxon>
        <taxon>Burkholderia</taxon>
        <taxon>Burkholderia cepacia complex</taxon>
    </lineage>
</organism>
<comment type="caution">
    <text evidence="4">The sequence shown here is derived from an EMBL/GenBank/DDBJ whole genome shotgun (WGS) entry which is preliminary data.</text>
</comment>
<dbReference type="RefSeq" id="WP_060188835.1">
    <property type="nucleotide sequence ID" value="NZ_LPJS01000046.1"/>
</dbReference>
<name>A0AAW3PDV6_9BURK</name>
<evidence type="ECO:0000259" key="3">
    <source>
        <dbReference type="PROSITE" id="PS50110"/>
    </source>
</evidence>
<dbReference type="SMART" id="SM00448">
    <property type="entry name" value="REC"/>
    <property type="match status" value="1"/>
</dbReference>
<dbReference type="InterPro" id="IPR039420">
    <property type="entry name" value="WalR-like"/>
</dbReference>
<dbReference type="InterPro" id="IPR058245">
    <property type="entry name" value="NreC/VraR/RcsB-like_REC"/>
</dbReference>
<evidence type="ECO:0000313" key="5">
    <source>
        <dbReference type="Proteomes" id="UP000063236"/>
    </source>
</evidence>
<dbReference type="PROSITE" id="PS50110">
    <property type="entry name" value="RESPONSE_REGULATORY"/>
    <property type="match status" value="1"/>
</dbReference>
<sequence length="140" mass="14886">MNASLSPAVALRVFLVDHAIAVRQRIALLVGAIRGVLVVGEAEDGQDALAHIRGSHADVVIVDLRLADGSGLDLIAMLSKVAPRIVTIVLTNHSAPAFREACVTAGADYFFDKTAEFDAACHVIESLVRARAHRPLTEPE</sequence>
<dbReference type="SUPFAM" id="SSF52172">
    <property type="entry name" value="CheY-like"/>
    <property type="match status" value="1"/>
</dbReference>
<dbReference type="Pfam" id="PF00072">
    <property type="entry name" value="Response_reg"/>
    <property type="match status" value="1"/>
</dbReference>
<accession>A0AAW3PDV6</accession>
<dbReference type="Gene3D" id="3.40.50.2300">
    <property type="match status" value="1"/>
</dbReference>
<dbReference type="PANTHER" id="PTHR43214">
    <property type="entry name" value="TWO-COMPONENT RESPONSE REGULATOR"/>
    <property type="match status" value="1"/>
</dbReference>
<dbReference type="EMBL" id="LPJV01000036">
    <property type="protein sequence ID" value="KWF51554.1"/>
    <property type="molecule type" value="Genomic_DNA"/>
</dbReference>
<dbReference type="GO" id="GO:0000160">
    <property type="term" value="P:phosphorelay signal transduction system"/>
    <property type="evidence" value="ECO:0007669"/>
    <property type="project" value="InterPro"/>
</dbReference>
<dbReference type="InterPro" id="IPR001789">
    <property type="entry name" value="Sig_transdc_resp-reg_receiver"/>
</dbReference>
<evidence type="ECO:0000313" key="4">
    <source>
        <dbReference type="EMBL" id="KWF51554.1"/>
    </source>
</evidence>
<keyword evidence="1" id="KW-0238">DNA-binding</keyword>
<keyword evidence="2" id="KW-0597">Phosphoprotein</keyword>
<dbReference type="CDD" id="cd17535">
    <property type="entry name" value="REC_NarL-like"/>
    <property type="match status" value="1"/>
</dbReference>
<evidence type="ECO:0000256" key="1">
    <source>
        <dbReference type="ARBA" id="ARBA00023125"/>
    </source>
</evidence>
<dbReference type="Proteomes" id="UP000063236">
    <property type="component" value="Unassembled WGS sequence"/>
</dbReference>
<proteinExistence type="predicted"/>
<reference evidence="4 5" key="1">
    <citation type="submission" date="2015-11" db="EMBL/GenBank/DDBJ databases">
        <title>Expanding the genomic diversity of Burkholderia species for the development of highly accurate diagnostics.</title>
        <authorList>
            <person name="Sahl J."/>
            <person name="Keim P."/>
            <person name="Wagner D."/>
        </authorList>
    </citation>
    <scope>NUCLEOTIDE SEQUENCE [LARGE SCALE GENOMIC DNA]</scope>
    <source>
        <strain evidence="4 5">MSMB378WGS</strain>
    </source>
</reference>
<evidence type="ECO:0000256" key="2">
    <source>
        <dbReference type="PROSITE-ProRule" id="PRU00169"/>
    </source>
</evidence>
<dbReference type="GO" id="GO:0003677">
    <property type="term" value="F:DNA binding"/>
    <property type="evidence" value="ECO:0007669"/>
    <property type="project" value="UniProtKB-KW"/>
</dbReference>
<gene>
    <name evidence="4" type="ORF">WL88_16645</name>
</gene>
<protein>
    <submittedName>
        <fullName evidence="4">Two-component system response regulator</fullName>
    </submittedName>
</protein>